<proteinExistence type="predicted"/>
<protein>
    <submittedName>
        <fullName evidence="4">Tetratricopeptide-like helical</fullName>
    </submittedName>
</protein>
<dbReference type="SUPFAM" id="SSF48452">
    <property type="entry name" value="TPR-like"/>
    <property type="match status" value="1"/>
</dbReference>
<accession>A0A0F7SWD1</accession>
<dbReference type="Gene3D" id="1.25.40.10">
    <property type="entry name" value="Tetratricopeptide repeat domain"/>
    <property type="match status" value="1"/>
</dbReference>
<dbReference type="GO" id="GO:0051879">
    <property type="term" value="F:Hsp90 protein binding"/>
    <property type="evidence" value="ECO:0007669"/>
    <property type="project" value="TreeGrafter"/>
</dbReference>
<feature type="region of interest" description="Disordered" evidence="3">
    <location>
        <begin position="1"/>
        <end position="24"/>
    </location>
</feature>
<dbReference type="PANTHER" id="PTHR22904:SF523">
    <property type="entry name" value="STRESS-INDUCED-PHOSPHOPROTEIN 1"/>
    <property type="match status" value="1"/>
</dbReference>
<reference evidence="4" key="1">
    <citation type="submission" date="2014-08" db="EMBL/GenBank/DDBJ databases">
        <authorList>
            <person name="Sharma Rahul"/>
            <person name="Thines Marco"/>
        </authorList>
    </citation>
    <scope>NUCLEOTIDE SEQUENCE</scope>
</reference>
<dbReference type="AlphaFoldDB" id="A0A0F7SWD1"/>
<evidence type="ECO:0000256" key="2">
    <source>
        <dbReference type="ARBA" id="ARBA00022803"/>
    </source>
</evidence>
<name>A0A0F7SWD1_PHARH</name>
<keyword evidence="2" id="KW-0802">TPR repeat</keyword>
<dbReference type="PANTHER" id="PTHR22904">
    <property type="entry name" value="TPR REPEAT CONTAINING PROTEIN"/>
    <property type="match status" value="1"/>
</dbReference>
<dbReference type="EMBL" id="LN483166">
    <property type="protein sequence ID" value="CED84363.1"/>
    <property type="molecule type" value="Genomic_DNA"/>
</dbReference>
<organism evidence="4">
    <name type="scientific">Phaffia rhodozyma</name>
    <name type="common">Yeast</name>
    <name type="synonym">Xanthophyllomyces dendrorhous</name>
    <dbReference type="NCBI Taxonomy" id="264483"/>
    <lineage>
        <taxon>Eukaryota</taxon>
        <taxon>Fungi</taxon>
        <taxon>Dikarya</taxon>
        <taxon>Basidiomycota</taxon>
        <taxon>Agaricomycotina</taxon>
        <taxon>Tremellomycetes</taxon>
        <taxon>Cystofilobasidiales</taxon>
        <taxon>Mrakiaceae</taxon>
        <taxon>Phaffia</taxon>
    </lineage>
</organism>
<evidence type="ECO:0000256" key="1">
    <source>
        <dbReference type="ARBA" id="ARBA00022737"/>
    </source>
</evidence>
<sequence>MEASPVVGNPQPGAPPEGPSPDEQRIMMAQHLEQQRLLNLQKAESLVGQDAEPVNILPLSFHPEHPFILGPPSFPASPASPFVSGPASTQSPYGLSPINADVQPVDLFNTVNLLANVFSKAPDGAIPPPPNPNNVDRGRSVQVAKLKEEGNTKFKAKQYPPSVNTYSLALKVAAERLPWEPSGLVKEEISVLLCNRSAAWAALGEWTHSYADAESVIRLKRPWSKGHFRKAKALLALDQPYLAKEALVLGLSYDPSSTELLAFQQEIDQAISALEDEADDF</sequence>
<evidence type="ECO:0000313" key="4">
    <source>
        <dbReference type="EMBL" id="CED84363.1"/>
    </source>
</evidence>
<evidence type="ECO:0000256" key="3">
    <source>
        <dbReference type="SAM" id="MobiDB-lite"/>
    </source>
</evidence>
<dbReference type="InterPro" id="IPR011990">
    <property type="entry name" value="TPR-like_helical_dom_sf"/>
</dbReference>
<keyword evidence="1" id="KW-0677">Repeat</keyword>